<protein>
    <submittedName>
        <fullName evidence="5">Protein S100-A6-like</fullName>
    </submittedName>
</protein>
<name>A0A6P9FJZ2_ZALCA</name>
<dbReference type="GO" id="GO:0005634">
    <property type="term" value="C:nucleus"/>
    <property type="evidence" value="ECO:0007669"/>
    <property type="project" value="TreeGrafter"/>
</dbReference>
<dbReference type="SMART" id="SM01394">
    <property type="entry name" value="S_100"/>
    <property type="match status" value="1"/>
</dbReference>
<gene>
    <name evidence="5" type="primary">LOC113925447</name>
</gene>
<feature type="domain" description="EF-hand" evidence="3">
    <location>
        <begin position="75"/>
        <end position="110"/>
    </location>
</feature>
<keyword evidence="1" id="KW-0479">Metal-binding</keyword>
<dbReference type="Gene3D" id="1.10.238.10">
    <property type="entry name" value="EF-hand"/>
    <property type="match status" value="1"/>
</dbReference>
<dbReference type="Pfam" id="PF01023">
    <property type="entry name" value="S_100"/>
    <property type="match status" value="1"/>
</dbReference>
<dbReference type="Proteomes" id="UP000515165">
    <property type="component" value="Chromosome 2"/>
</dbReference>
<evidence type="ECO:0000256" key="1">
    <source>
        <dbReference type="ARBA" id="ARBA00022723"/>
    </source>
</evidence>
<sequence length="117" mass="13141">MPLTSALSDPSYILSYLPTYSQQIHHYLDRPLDQAVSLLVVIFCKYLGSDGDKNTLGKKDLMELIQKELTIGLKLQDAEIAKLMDDLDRNKGKVVSFQEYVTFLGALTLIYNDALKG</sequence>
<dbReference type="InterPro" id="IPR013787">
    <property type="entry name" value="S100_Ca-bd_sub"/>
</dbReference>
<dbReference type="RefSeq" id="XP_035582242.1">
    <property type="nucleotide sequence ID" value="XM_035726349.1"/>
</dbReference>
<reference evidence="5" key="1">
    <citation type="submission" date="2025-08" db="UniProtKB">
        <authorList>
            <consortium name="RefSeq"/>
        </authorList>
    </citation>
    <scope>IDENTIFICATION</scope>
    <source>
        <tissue evidence="5">Blood</tissue>
    </source>
</reference>
<evidence type="ECO:0000313" key="5">
    <source>
        <dbReference type="RefSeq" id="XP_035582242.1"/>
    </source>
</evidence>
<dbReference type="GO" id="GO:0048471">
    <property type="term" value="C:perinuclear region of cytoplasm"/>
    <property type="evidence" value="ECO:0007669"/>
    <property type="project" value="TreeGrafter"/>
</dbReference>
<dbReference type="InterPro" id="IPR002048">
    <property type="entry name" value="EF_hand_dom"/>
</dbReference>
<dbReference type="KEGG" id="zca:113925447"/>
<dbReference type="OrthoDB" id="8881129at2759"/>
<evidence type="ECO:0000256" key="2">
    <source>
        <dbReference type="ARBA" id="ARBA00022837"/>
    </source>
</evidence>
<evidence type="ECO:0000259" key="3">
    <source>
        <dbReference type="PROSITE" id="PS50222"/>
    </source>
</evidence>
<dbReference type="PROSITE" id="PS00018">
    <property type="entry name" value="EF_HAND_1"/>
    <property type="match status" value="1"/>
</dbReference>
<dbReference type="PROSITE" id="PS50222">
    <property type="entry name" value="EF_HAND_2"/>
    <property type="match status" value="1"/>
</dbReference>
<dbReference type="GO" id="GO:0005615">
    <property type="term" value="C:extracellular space"/>
    <property type="evidence" value="ECO:0007669"/>
    <property type="project" value="TreeGrafter"/>
</dbReference>
<keyword evidence="2" id="KW-0106">Calcium</keyword>
<dbReference type="InterPro" id="IPR018247">
    <property type="entry name" value="EF_Hand_1_Ca_BS"/>
</dbReference>
<dbReference type="PANTHER" id="PTHR11639:SF80">
    <property type="entry name" value="PROTEIN S100-A6"/>
    <property type="match status" value="1"/>
</dbReference>
<dbReference type="InterPro" id="IPR011992">
    <property type="entry name" value="EF-hand-dom_pair"/>
</dbReference>
<dbReference type="GeneID" id="113925447"/>
<organism evidence="4 5">
    <name type="scientific">Zalophus californianus</name>
    <name type="common">California sealion</name>
    <dbReference type="NCBI Taxonomy" id="9704"/>
    <lineage>
        <taxon>Eukaryota</taxon>
        <taxon>Metazoa</taxon>
        <taxon>Chordata</taxon>
        <taxon>Craniata</taxon>
        <taxon>Vertebrata</taxon>
        <taxon>Euteleostomi</taxon>
        <taxon>Mammalia</taxon>
        <taxon>Eutheria</taxon>
        <taxon>Laurasiatheria</taxon>
        <taxon>Carnivora</taxon>
        <taxon>Caniformia</taxon>
        <taxon>Pinnipedia</taxon>
        <taxon>Otariidae</taxon>
        <taxon>Zalophus</taxon>
    </lineage>
</organism>
<dbReference type="GO" id="GO:0044548">
    <property type="term" value="F:S100 protein binding"/>
    <property type="evidence" value="ECO:0007669"/>
    <property type="project" value="TreeGrafter"/>
</dbReference>
<accession>A0A6P9FJZ2</accession>
<dbReference type="GO" id="GO:0005509">
    <property type="term" value="F:calcium ion binding"/>
    <property type="evidence" value="ECO:0007669"/>
    <property type="project" value="InterPro"/>
</dbReference>
<dbReference type="AlphaFoldDB" id="A0A6P9FJZ2"/>
<keyword evidence="4" id="KW-1185">Reference proteome</keyword>
<proteinExistence type="predicted"/>
<dbReference type="SUPFAM" id="SSF47473">
    <property type="entry name" value="EF-hand"/>
    <property type="match status" value="1"/>
</dbReference>
<dbReference type="GO" id="GO:0048306">
    <property type="term" value="F:calcium-dependent protein binding"/>
    <property type="evidence" value="ECO:0007669"/>
    <property type="project" value="TreeGrafter"/>
</dbReference>
<dbReference type="PANTHER" id="PTHR11639">
    <property type="entry name" value="S100 CALCIUM-BINDING PROTEIN"/>
    <property type="match status" value="1"/>
</dbReference>
<evidence type="ECO:0000313" key="4">
    <source>
        <dbReference type="Proteomes" id="UP000515165"/>
    </source>
</evidence>